<dbReference type="Proteomes" id="UP000004095">
    <property type="component" value="Unassembled WGS sequence"/>
</dbReference>
<name>A1ZEE7_MICM2</name>
<keyword evidence="3" id="KW-1185">Reference proteome</keyword>
<proteinExistence type="predicted"/>
<gene>
    <name evidence="2" type="ORF">M23134_04288</name>
</gene>
<reference evidence="2 3" key="1">
    <citation type="submission" date="2007-01" db="EMBL/GenBank/DDBJ databases">
        <authorList>
            <person name="Haygood M."/>
            <person name="Podell S."/>
            <person name="Anderson C."/>
            <person name="Hopkinson B."/>
            <person name="Roe K."/>
            <person name="Barbeau K."/>
            <person name="Gaasterland T."/>
            <person name="Ferriera S."/>
            <person name="Johnson J."/>
            <person name="Kravitz S."/>
            <person name="Beeson K."/>
            <person name="Sutton G."/>
            <person name="Rogers Y.-H."/>
            <person name="Friedman R."/>
            <person name="Frazier M."/>
            <person name="Venter J.C."/>
        </authorList>
    </citation>
    <scope>NUCLEOTIDE SEQUENCE [LARGE SCALE GENOMIC DNA]</scope>
    <source>
        <strain evidence="2 3">ATCC 23134</strain>
    </source>
</reference>
<keyword evidence="1" id="KW-0472">Membrane</keyword>
<accession>A1ZEE7</accession>
<dbReference type="AlphaFoldDB" id="A1ZEE7"/>
<evidence type="ECO:0000313" key="3">
    <source>
        <dbReference type="Proteomes" id="UP000004095"/>
    </source>
</evidence>
<comment type="caution">
    <text evidence="2">The sequence shown here is derived from an EMBL/GenBank/DDBJ whole genome shotgun (WGS) entry which is preliminary data.</text>
</comment>
<dbReference type="EMBL" id="AAWS01000003">
    <property type="protein sequence ID" value="EAY31455.1"/>
    <property type="molecule type" value="Genomic_DNA"/>
</dbReference>
<evidence type="ECO:0000256" key="1">
    <source>
        <dbReference type="SAM" id="Phobius"/>
    </source>
</evidence>
<protein>
    <submittedName>
        <fullName evidence="2">Uncharacterized protein</fullName>
    </submittedName>
</protein>
<keyword evidence="1" id="KW-1133">Transmembrane helix</keyword>
<evidence type="ECO:0000313" key="2">
    <source>
        <dbReference type="EMBL" id="EAY31455.1"/>
    </source>
</evidence>
<organism evidence="2 3">
    <name type="scientific">Microscilla marina ATCC 23134</name>
    <dbReference type="NCBI Taxonomy" id="313606"/>
    <lineage>
        <taxon>Bacteria</taxon>
        <taxon>Pseudomonadati</taxon>
        <taxon>Bacteroidota</taxon>
        <taxon>Cytophagia</taxon>
        <taxon>Cytophagales</taxon>
        <taxon>Microscillaceae</taxon>
        <taxon>Microscilla</taxon>
    </lineage>
</organism>
<sequence>MNDSIKYLYYSIPKEIKFSTKIFCCICTCTYFPKIYLDFIGVYFLPFSLN</sequence>
<feature type="transmembrane region" description="Helical" evidence="1">
    <location>
        <begin position="21"/>
        <end position="45"/>
    </location>
</feature>
<keyword evidence="1" id="KW-0812">Transmembrane</keyword>